<accession>A0A2P6S5T3</accession>
<keyword evidence="1" id="KW-0862">Zinc</keyword>
<organism evidence="3 4">
    <name type="scientific">Rosa chinensis</name>
    <name type="common">China rose</name>
    <dbReference type="NCBI Taxonomy" id="74649"/>
    <lineage>
        <taxon>Eukaryota</taxon>
        <taxon>Viridiplantae</taxon>
        <taxon>Streptophyta</taxon>
        <taxon>Embryophyta</taxon>
        <taxon>Tracheophyta</taxon>
        <taxon>Spermatophyta</taxon>
        <taxon>Magnoliopsida</taxon>
        <taxon>eudicotyledons</taxon>
        <taxon>Gunneridae</taxon>
        <taxon>Pentapetalae</taxon>
        <taxon>rosids</taxon>
        <taxon>fabids</taxon>
        <taxon>Rosales</taxon>
        <taxon>Rosaceae</taxon>
        <taxon>Rosoideae</taxon>
        <taxon>Rosoideae incertae sedis</taxon>
        <taxon>Rosa</taxon>
    </lineage>
</organism>
<dbReference type="InterPro" id="IPR001878">
    <property type="entry name" value="Znf_CCHC"/>
</dbReference>
<keyword evidence="1" id="KW-0479">Metal-binding</keyword>
<keyword evidence="4" id="KW-1185">Reference proteome</keyword>
<reference evidence="3 4" key="1">
    <citation type="journal article" date="2018" name="Nat. Genet.">
        <title>The Rosa genome provides new insights in the design of modern roses.</title>
        <authorList>
            <person name="Bendahmane M."/>
        </authorList>
    </citation>
    <scope>NUCLEOTIDE SEQUENCE [LARGE SCALE GENOMIC DNA]</scope>
    <source>
        <strain evidence="4">cv. Old Blush</strain>
    </source>
</reference>
<name>A0A2P6S5T3_ROSCH</name>
<dbReference type="EC" id="2.7.7.49" evidence="3"/>
<dbReference type="GO" id="GO:0003676">
    <property type="term" value="F:nucleic acid binding"/>
    <property type="evidence" value="ECO:0007669"/>
    <property type="project" value="InterPro"/>
</dbReference>
<feature type="domain" description="CCHC-type" evidence="2">
    <location>
        <begin position="259"/>
        <end position="273"/>
    </location>
</feature>
<keyword evidence="1" id="KW-0863">Zinc-finger</keyword>
<dbReference type="STRING" id="74649.A0A2P6S5T3"/>
<dbReference type="EMBL" id="PDCK01000040">
    <property type="protein sequence ID" value="PRQ54050.1"/>
    <property type="molecule type" value="Genomic_DNA"/>
</dbReference>
<evidence type="ECO:0000259" key="2">
    <source>
        <dbReference type="PROSITE" id="PS50158"/>
    </source>
</evidence>
<sequence>MNGSSASSMHFPMSISQIELLNGSNFKKWKSDIELNLGVLDYDHVLKEDPPEALPATASKESKEKYEKWYKHNKMALIMIKKSITENVIGGIPDSEFAKVFFNSIAEKYKVSNKAETGKLMKSLMRLQFNGKGSVREYILKGSDIAGKLRGLNMAVEDPFLVYLLLESLPDEYDQLKTLYKTQKEMWSVNELISLCVEVEDEIKKKGKEVSVNLMSHSKFKKKRFGNNNYKGSTSTGTSTSVVRSDNIKFKNKPAGGLKCFFCKKPGHFKKDCEGFKVWLTKRGIIKDNNPK</sequence>
<evidence type="ECO:0000256" key="1">
    <source>
        <dbReference type="PROSITE-ProRule" id="PRU00047"/>
    </source>
</evidence>
<dbReference type="GO" id="GO:0008270">
    <property type="term" value="F:zinc ion binding"/>
    <property type="evidence" value="ECO:0007669"/>
    <property type="project" value="UniProtKB-KW"/>
</dbReference>
<evidence type="ECO:0000313" key="4">
    <source>
        <dbReference type="Proteomes" id="UP000238479"/>
    </source>
</evidence>
<dbReference type="OMA" id="ANCARHI"/>
<evidence type="ECO:0000313" key="3">
    <source>
        <dbReference type="EMBL" id="PRQ54050.1"/>
    </source>
</evidence>
<proteinExistence type="predicted"/>
<dbReference type="GO" id="GO:0003964">
    <property type="term" value="F:RNA-directed DNA polymerase activity"/>
    <property type="evidence" value="ECO:0007669"/>
    <property type="project" value="UniProtKB-KW"/>
</dbReference>
<gene>
    <name evidence="3" type="ORF">RchiOBHm_Chr2g0173271</name>
</gene>
<dbReference type="Pfam" id="PF00098">
    <property type="entry name" value="zf-CCHC"/>
    <property type="match status" value="1"/>
</dbReference>
<keyword evidence="3" id="KW-0695">RNA-directed DNA polymerase</keyword>
<dbReference type="Gene3D" id="4.10.60.10">
    <property type="entry name" value="Zinc finger, CCHC-type"/>
    <property type="match status" value="1"/>
</dbReference>
<dbReference type="AlphaFoldDB" id="A0A2P6S5T3"/>
<protein>
    <submittedName>
        <fullName evidence="3">Putative RNA-directed DNA polymerase</fullName>
        <ecNumber evidence="3">2.7.7.49</ecNumber>
    </submittedName>
</protein>
<dbReference type="Proteomes" id="UP000238479">
    <property type="component" value="Chromosome 2"/>
</dbReference>
<dbReference type="Gramene" id="PRQ54050">
    <property type="protein sequence ID" value="PRQ54050"/>
    <property type="gene ID" value="RchiOBHm_Chr2g0173271"/>
</dbReference>
<dbReference type="InterPro" id="IPR036875">
    <property type="entry name" value="Znf_CCHC_sf"/>
</dbReference>
<dbReference type="PANTHER" id="PTHR35317">
    <property type="entry name" value="OS04G0629600 PROTEIN"/>
    <property type="match status" value="1"/>
</dbReference>
<dbReference type="PANTHER" id="PTHR35317:SF32">
    <property type="entry name" value="DUF4219 DOMAIN-CONTAINING PROTEIN"/>
    <property type="match status" value="1"/>
</dbReference>
<comment type="caution">
    <text evidence="3">The sequence shown here is derived from an EMBL/GenBank/DDBJ whole genome shotgun (WGS) entry which is preliminary data.</text>
</comment>
<keyword evidence="3" id="KW-0808">Transferase</keyword>
<keyword evidence="3" id="KW-0548">Nucleotidyltransferase</keyword>
<dbReference type="SUPFAM" id="SSF57756">
    <property type="entry name" value="Retrovirus zinc finger-like domains"/>
    <property type="match status" value="1"/>
</dbReference>
<dbReference type="Pfam" id="PF14223">
    <property type="entry name" value="Retrotran_gag_2"/>
    <property type="match status" value="1"/>
</dbReference>
<dbReference type="PROSITE" id="PS50158">
    <property type="entry name" value="ZF_CCHC"/>
    <property type="match status" value="1"/>
</dbReference>